<accession>B4NAQ6</accession>
<reference evidence="2 3" key="1">
    <citation type="journal article" date="2007" name="Nature">
        <title>Evolution of genes and genomes on the Drosophila phylogeny.</title>
        <authorList>
            <consortium name="Drosophila 12 Genomes Consortium"/>
            <person name="Clark A.G."/>
            <person name="Eisen M.B."/>
            <person name="Smith D.R."/>
            <person name="Bergman C.M."/>
            <person name="Oliver B."/>
            <person name="Markow T.A."/>
            <person name="Kaufman T.C."/>
            <person name="Kellis M."/>
            <person name="Gelbart W."/>
            <person name="Iyer V.N."/>
            <person name="Pollard D.A."/>
            <person name="Sackton T.B."/>
            <person name="Larracuente A.M."/>
            <person name="Singh N.D."/>
            <person name="Abad J.P."/>
            <person name="Abt D.N."/>
            <person name="Adryan B."/>
            <person name="Aguade M."/>
            <person name="Akashi H."/>
            <person name="Anderson W.W."/>
            <person name="Aquadro C.F."/>
            <person name="Ardell D.H."/>
            <person name="Arguello R."/>
            <person name="Artieri C.G."/>
            <person name="Barbash D.A."/>
            <person name="Barker D."/>
            <person name="Barsanti P."/>
            <person name="Batterham P."/>
            <person name="Batzoglou S."/>
            <person name="Begun D."/>
            <person name="Bhutkar A."/>
            <person name="Blanco E."/>
            <person name="Bosak S.A."/>
            <person name="Bradley R.K."/>
            <person name="Brand A.D."/>
            <person name="Brent M.R."/>
            <person name="Brooks A.N."/>
            <person name="Brown R.H."/>
            <person name="Butlin R.K."/>
            <person name="Caggese C."/>
            <person name="Calvi B.R."/>
            <person name="Bernardo de Carvalho A."/>
            <person name="Caspi A."/>
            <person name="Castrezana S."/>
            <person name="Celniker S.E."/>
            <person name="Chang J.L."/>
            <person name="Chapple C."/>
            <person name="Chatterji S."/>
            <person name="Chinwalla A."/>
            <person name="Civetta A."/>
            <person name="Clifton S.W."/>
            <person name="Comeron J.M."/>
            <person name="Costello J.C."/>
            <person name="Coyne J.A."/>
            <person name="Daub J."/>
            <person name="David R.G."/>
            <person name="Delcher A.L."/>
            <person name="Delehaunty K."/>
            <person name="Do C.B."/>
            <person name="Ebling H."/>
            <person name="Edwards K."/>
            <person name="Eickbush T."/>
            <person name="Evans J.D."/>
            <person name="Filipski A."/>
            <person name="Findeiss S."/>
            <person name="Freyhult E."/>
            <person name="Fulton L."/>
            <person name="Fulton R."/>
            <person name="Garcia A.C."/>
            <person name="Gardiner A."/>
            <person name="Garfield D.A."/>
            <person name="Garvin B.E."/>
            <person name="Gibson G."/>
            <person name="Gilbert D."/>
            <person name="Gnerre S."/>
            <person name="Godfrey J."/>
            <person name="Good R."/>
            <person name="Gotea V."/>
            <person name="Gravely B."/>
            <person name="Greenberg A.J."/>
            <person name="Griffiths-Jones S."/>
            <person name="Gross S."/>
            <person name="Guigo R."/>
            <person name="Gustafson E.A."/>
            <person name="Haerty W."/>
            <person name="Hahn M.W."/>
            <person name="Halligan D.L."/>
            <person name="Halpern A.L."/>
            <person name="Halter G.M."/>
            <person name="Han M.V."/>
            <person name="Heger A."/>
            <person name="Hillier L."/>
            <person name="Hinrichs A.S."/>
            <person name="Holmes I."/>
            <person name="Hoskins R.A."/>
            <person name="Hubisz M.J."/>
            <person name="Hultmark D."/>
            <person name="Huntley M.A."/>
            <person name="Jaffe D.B."/>
            <person name="Jagadeeshan S."/>
            <person name="Jeck W.R."/>
            <person name="Johnson J."/>
            <person name="Jones C.D."/>
            <person name="Jordan W.C."/>
            <person name="Karpen G.H."/>
            <person name="Kataoka E."/>
            <person name="Keightley P.D."/>
            <person name="Kheradpour P."/>
            <person name="Kirkness E.F."/>
            <person name="Koerich L.B."/>
            <person name="Kristiansen K."/>
            <person name="Kudrna D."/>
            <person name="Kulathinal R.J."/>
            <person name="Kumar S."/>
            <person name="Kwok R."/>
            <person name="Lander E."/>
            <person name="Langley C.H."/>
            <person name="Lapoint R."/>
            <person name="Lazzaro B.P."/>
            <person name="Lee S.J."/>
            <person name="Levesque L."/>
            <person name="Li R."/>
            <person name="Lin C.F."/>
            <person name="Lin M.F."/>
            <person name="Lindblad-Toh K."/>
            <person name="Llopart A."/>
            <person name="Long M."/>
            <person name="Low L."/>
            <person name="Lozovsky E."/>
            <person name="Lu J."/>
            <person name="Luo M."/>
            <person name="Machado C.A."/>
            <person name="Makalowski W."/>
            <person name="Marzo M."/>
            <person name="Matsuda M."/>
            <person name="Matzkin L."/>
            <person name="McAllister B."/>
            <person name="McBride C.S."/>
            <person name="McKernan B."/>
            <person name="McKernan K."/>
            <person name="Mendez-Lago M."/>
            <person name="Minx P."/>
            <person name="Mollenhauer M.U."/>
            <person name="Montooth K."/>
            <person name="Mount S.M."/>
            <person name="Mu X."/>
            <person name="Myers E."/>
            <person name="Negre B."/>
            <person name="Newfeld S."/>
            <person name="Nielsen R."/>
            <person name="Noor M.A."/>
            <person name="O'Grady P."/>
            <person name="Pachter L."/>
            <person name="Papaceit M."/>
            <person name="Parisi M.J."/>
            <person name="Parisi M."/>
            <person name="Parts L."/>
            <person name="Pedersen J.S."/>
            <person name="Pesole G."/>
            <person name="Phillippy A.M."/>
            <person name="Ponting C.P."/>
            <person name="Pop M."/>
            <person name="Porcelli D."/>
            <person name="Powell J.R."/>
            <person name="Prohaska S."/>
            <person name="Pruitt K."/>
            <person name="Puig M."/>
            <person name="Quesneville H."/>
            <person name="Ram K.R."/>
            <person name="Rand D."/>
            <person name="Rasmussen M.D."/>
            <person name="Reed L.K."/>
            <person name="Reenan R."/>
            <person name="Reily A."/>
            <person name="Remington K.A."/>
            <person name="Rieger T.T."/>
            <person name="Ritchie M.G."/>
            <person name="Robin C."/>
            <person name="Rogers Y.H."/>
            <person name="Rohde C."/>
            <person name="Rozas J."/>
            <person name="Rubenfield M.J."/>
            <person name="Ruiz A."/>
            <person name="Russo S."/>
            <person name="Salzberg S.L."/>
            <person name="Sanchez-Gracia A."/>
            <person name="Saranga D.J."/>
            <person name="Sato H."/>
            <person name="Schaeffer S.W."/>
            <person name="Schatz M.C."/>
            <person name="Schlenke T."/>
            <person name="Schwartz R."/>
            <person name="Segarra C."/>
            <person name="Singh R.S."/>
            <person name="Sirot L."/>
            <person name="Sirota M."/>
            <person name="Sisneros N.B."/>
            <person name="Smith C.D."/>
            <person name="Smith T.F."/>
            <person name="Spieth J."/>
            <person name="Stage D.E."/>
            <person name="Stark A."/>
            <person name="Stephan W."/>
            <person name="Strausberg R.L."/>
            <person name="Strempel S."/>
            <person name="Sturgill D."/>
            <person name="Sutton G."/>
            <person name="Sutton G.G."/>
            <person name="Tao W."/>
            <person name="Teichmann S."/>
            <person name="Tobari Y.N."/>
            <person name="Tomimura Y."/>
            <person name="Tsolas J.M."/>
            <person name="Valente V.L."/>
            <person name="Venter E."/>
            <person name="Venter J.C."/>
            <person name="Vicario S."/>
            <person name="Vieira F.G."/>
            <person name="Vilella A.J."/>
            <person name="Villasante A."/>
            <person name="Walenz B."/>
            <person name="Wang J."/>
            <person name="Wasserman M."/>
            <person name="Watts T."/>
            <person name="Wilson D."/>
            <person name="Wilson R.K."/>
            <person name="Wing R.A."/>
            <person name="Wolfner M.F."/>
            <person name="Wong A."/>
            <person name="Wong G.K."/>
            <person name="Wu C.I."/>
            <person name="Wu G."/>
            <person name="Yamamoto D."/>
            <person name="Yang H.P."/>
            <person name="Yang S.P."/>
            <person name="Yorke J.A."/>
            <person name="Yoshida K."/>
            <person name="Zdobnov E."/>
            <person name="Zhang P."/>
            <person name="Zhang Y."/>
            <person name="Zimin A.V."/>
            <person name="Baldwin J."/>
            <person name="Abdouelleil A."/>
            <person name="Abdulkadir J."/>
            <person name="Abebe A."/>
            <person name="Abera B."/>
            <person name="Abreu J."/>
            <person name="Acer S.C."/>
            <person name="Aftuck L."/>
            <person name="Alexander A."/>
            <person name="An P."/>
            <person name="Anderson E."/>
            <person name="Anderson S."/>
            <person name="Arachi H."/>
            <person name="Azer M."/>
            <person name="Bachantsang P."/>
            <person name="Barry A."/>
            <person name="Bayul T."/>
            <person name="Berlin A."/>
            <person name="Bessette D."/>
            <person name="Bloom T."/>
            <person name="Blye J."/>
            <person name="Boguslavskiy L."/>
            <person name="Bonnet C."/>
            <person name="Boukhgalter B."/>
            <person name="Bourzgui I."/>
            <person name="Brown A."/>
            <person name="Cahill P."/>
            <person name="Channer S."/>
            <person name="Cheshatsang Y."/>
            <person name="Chuda L."/>
            <person name="Citroen M."/>
            <person name="Collymore A."/>
            <person name="Cooke P."/>
            <person name="Costello M."/>
            <person name="D'Aco K."/>
            <person name="Daza R."/>
            <person name="De Haan G."/>
            <person name="DeGray S."/>
            <person name="DeMaso C."/>
            <person name="Dhargay N."/>
            <person name="Dooley K."/>
            <person name="Dooley E."/>
            <person name="Doricent M."/>
            <person name="Dorje P."/>
            <person name="Dorjee K."/>
            <person name="Dupes A."/>
            <person name="Elong R."/>
            <person name="Falk J."/>
            <person name="Farina A."/>
            <person name="Faro S."/>
            <person name="Ferguson D."/>
            <person name="Fisher S."/>
            <person name="Foley C.D."/>
            <person name="Franke A."/>
            <person name="Friedrich D."/>
            <person name="Gadbois L."/>
            <person name="Gearin G."/>
            <person name="Gearin C.R."/>
            <person name="Giannoukos G."/>
            <person name="Goode T."/>
            <person name="Graham J."/>
            <person name="Grandbois E."/>
            <person name="Grewal S."/>
            <person name="Gyaltsen K."/>
            <person name="Hafez N."/>
            <person name="Hagos B."/>
            <person name="Hall J."/>
            <person name="Henson C."/>
            <person name="Hollinger A."/>
            <person name="Honan T."/>
            <person name="Huard M.D."/>
            <person name="Hughes L."/>
            <person name="Hurhula B."/>
            <person name="Husby M.E."/>
            <person name="Kamat A."/>
            <person name="Kanga B."/>
            <person name="Kashin S."/>
            <person name="Khazanovich D."/>
            <person name="Kisner P."/>
            <person name="Lance K."/>
            <person name="Lara M."/>
            <person name="Lee W."/>
            <person name="Lennon N."/>
            <person name="Letendre F."/>
            <person name="LeVine R."/>
            <person name="Lipovsky A."/>
            <person name="Liu X."/>
            <person name="Liu J."/>
            <person name="Liu S."/>
            <person name="Lokyitsang T."/>
            <person name="Lokyitsang Y."/>
            <person name="Lubonja R."/>
            <person name="Lui A."/>
            <person name="MacDonald P."/>
            <person name="Magnisalis V."/>
            <person name="Maru K."/>
            <person name="Matthews C."/>
            <person name="McCusker W."/>
            <person name="McDonough S."/>
            <person name="Mehta T."/>
            <person name="Meldrim J."/>
            <person name="Meneus L."/>
            <person name="Mihai O."/>
            <person name="Mihalev A."/>
            <person name="Mihova T."/>
            <person name="Mittelman R."/>
            <person name="Mlenga V."/>
            <person name="Montmayeur A."/>
            <person name="Mulrain L."/>
            <person name="Navidi A."/>
            <person name="Naylor J."/>
            <person name="Negash T."/>
            <person name="Nguyen T."/>
            <person name="Nguyen N."/>
            <person name="Nicol R."/>
            <person name="Norbu C."/>
            <person name="Norbu N."/>
            <person name="Novod N."/>
            <person name="O'Neill B."/>
            <person name="Osman S."/>
            <person name="Markiewicz E."/>
            <person name="Oyono O.L."/>
            <person name="Patti C."/>
            <person name="Phunkhang P."/>
            <person name="Pierre F."/>
            <person name="Priest M."/>
            <person name="Raghuraman S."/>
            <person name="Rege F."/>
            <person name="Reyes R."/>
            <person name="Rise C."/>
            <person name="Rogov P."/>
            <person name="Ross K."/>
            <person name="Ryan E."/>
            <person name="Settipalli S."/>
            <person name="Shea T."/>
            <person name="Sherpa N."/>
            <person name="Shi L."/>
            <person name="Shih D."/>
            <person name="Sparrow T."/>
            <person name="Spaulding J."/>
            <person name="Stalker J."/>
            <person name="Stange-Thomann N."/>
            <person name="Stavropoulos S."/>
            <person name="Stone C."/>
            <person name="Strader C."/>
            <person name="Tesfaye S."/>
            <person name="Thomson T."/>
            <person name="Thoulutsang Y."/>
            <person name="Thoulutsang D."/>
            <person name="Topham K."/>
            <person name="Topping I."/>
            <person name="Tsamla T."/>
            <person name="Vassiliev H."/>
            <person name="Vo A."/>
            <person name="Wangchuk T."/>
            <person name="Wangdi T."/>
            <person name="Weiand M."/>
            <person name="Wilkinson J."/>
            <person name="Wilson A."/>
            <person name="Yadav S."/>
            <person name="Young G."/>
            <person name="Yu Q."/>
            <person name="Zembek L."/>
            <person name="Zhong D."/>
            <person name="Zimmer A."/>
            <person name="Zwirko Z."/>
            <person name="Jaffe D.B."/>
            <person name="Alvarez P."/>
            <person name="Brockman W."/>
            <person name="Butler J."/>
            <person name="Chin C."/>
            <person name="Gnerre S."/>
            <person name="Grabherr M."/>
            <person name="Kleber M."/>
            <person name="Mauceli E."/>
            <person name="MacCallum I."/>
        </authorList>
    </citation>
    <scope>NUCLEOTIDE SEQUENCE [LARGE SCALE GENOMIC DNA]</scope>
    <source>
        <strain evidence="3">Tucson 14030-0811.24</strain>
    </source>
</reference>
<feature type="signal peptide" evidence="1">
    <location>
        <begin position="1"/>
        <end position="22"/>
    </location>
</feature>
<dbReference type="EMBL" id="CH964232">
    <property type="protein sequence ID" value="EDW80870.1"/>
    <property type="molecule type" value="Genomic_DNA"/>
</dbReference>
<name>B4NAQ6_DROWI</name>
<evidence type="ECO:0000313" key="2">
    <source>
        <dbReference type="EMBL" id="EDW80870.1"/>
    </source>
</evidence>
<keyword evidence="1" id="KW-0732">Signal</keyword>
<organism evidence="2 3">
    <name type="scientific">Drosophila willistoni</name>
    <name type="common">Fruit fly</name>
    <dbReference type="NCBI Taxonomy" id="7260"/>
    <lineage>
        <taxon>Eukaryota</taxon>
        <taxon>Metazoa</taxon>
        <taxon>Ecdysozoa</taxon>
        <taxon>Arthropoda</taxon>
        <taxon>Hexapoda</taxon>
        <taxon>Insecta</taxon>
        <taxon>Pterygota</taxon>
        <taxon>Neoptera</taxon>
        <taxon>Endopterygota</taxon>
        <taxon>Diptera</taxon>
        <taxon>Brachycera</taxon>
        <taxon>Muscomorpha</taxon>
        <taxon>Ephydroidea</taxon>
        <taxon>Drosophilidae</taxon>
        <taxon>Drosophila</taxon>
        <taxon>Sophophora</taxon>
    </lineage>
</organism>
<evidence type="ECO:0000256" key="1">
    <source>
        <dbReference type="SAM" id="SignalP"/>
    </source>
</evidence>
<dbReference type="STRING" id="7260.B4NAQ6"/>
<evidence type="ECO:0000313" key="3">
    <source>
        <dbReference type="Proteomes" id="UP000007798"/>
    </source>
</evidence>
<keyword evidence="3" id="KW-1185">Reference proteome</keyword>
<dbReference type="OrthoDB" id="8043790at2759"/>
<feature type="chain" id="PRO_5002819466" evidence="1">
    <location>
        <begin position="23"/>
        <end position="420"/>
    </location>
</feature>
<proteinExistence type="predicted"/>
<dbReference type="HOGENOM" id="CLU_639790_0_0_1"/>
<dbReference type="KEGG" id="dwi:6647205"/>
<dbReference type="AlphaFoldDB" id="B4NAQ6"/>
<sequence length="420" mass="47937">MYTKVVCLLNCLFLLQQCSVEARSMFGVGNRLPEDQLLLKDVQHSRPAGLNEQPSVTFQYEIAEPITYIEIVSKENILAEVKFSYINQLIVGVVTGYNGNTTTKATITDRANPPPGFNVTIMIFGLNDTKEHMNPSLFINRDQQFEGELLPDYDELNSFVEMDSNQDDYDDDYTNTELSLNTLAEKSDEDEYQPNEKSDKIIEIGRRQKDDRLVYETYQTSADSSKAPTNHSVIFYYIDSESITYVKFVIFDHFNTQQSTSPDYMAPVAEYSHYSNNTLKAIVSDFKTTSLFVQMFVYGYRPNEVPPSYEPFLPPPHWQRAKEPIEKPLLTPMQRIQLALLMGKSTTPPAFPMDEENFDEDDDDDDGVTRRIRPEDMEFIQVSQDVGEAKDESNAALPQLDLGFGAFVGLFLLILHNIDN</sequence>
<dbReference type="PhylomeDB" id="B4NAQ6"/>
<dbReference type="eggNOG" id="ENOG502TCTN">
    <property type="taxonomic scope" value="Eukaryota"/>
</dbReference>
<dbReference type="OMA" id="VVFYYID"/>
<dbReference type="Proteomes" id="UP000007798">
    <property type="component" value="Unassembled WGS sequence"/>
</dbReference>
<gene>
    <name evidence="2" type="primary">Dwil\GK11327</name>
    <name evidence="2" type="ORF">Dwil_GK11327</name>
</gene>
<dbReference type="InParanoid" id="B4NAQ6"/>
<protein>
    <submittedName>
        <fullName evidence="2">Uncharacterized protein</fullName>
    </submittedName>
</protein>